<feature type="non-terminal residue" evidence="1">
    <location>
        <position position="59"/>
    </location>
</feature>
<proteinExistence type="predicted"/>
<dbReference type="EMBL" id="CAJNOW010010175">
    <property type="protein sequence ID" value="CAF1577182.1"/>
    <property type="molecule type" value="Genomic_DNA"/>
</dbReference>
<gene>
    <name evidence="2" type="ORF">GIL414_LOCUS87161</name>
    <name evidence="1" type="ORF">KQP761_LOCUS19779</name>
</gene>
<dbReference type="OrthoDB" id="9976641at2759"/>
<name>A0A815Z265_9BILA</name>
<accession>A0A815Z265</accession>
<dbReference type="AlphaFoldDB" id="A0A815Z265"/>
<evidence type="ECO:0000313" key="1">
    <source>
        <dbReference type="EMBL" id="CAF1577182.1"/>
    </source>
</evidence>
<dbReference type="EMBL" id="CAJOBJ010378502">
    <property type="protein sequence ID" value="CAF5226513.1"/>
    <property type="molecule type" value="Genomic_DNA"/>
</dbReference>
<reference evidence="1" key="1">
    <citation type="submission" date="2021-02" db="EMBL/GenBank/DDBJ databases">
        <authorList>
            <person name="Nowell W R."/>
        </authorList>
    </citation>
    <scope>NUCLEOTIDE SEQUENCE</scope>
</reference>
<dbReference type="Proteomes" id="UP000663834">
    <property type="component" value="Unassembled WGS sequence"/>
</dbReference>
<organism evidence="1 3">
    <name type="scientific">Rotaria magnacalcarata</name>
    <dbReference type="NCBI Taxonomy" id="392030"/>
    <lineage>
        <taxon>Eukaryota</taxon>
        <taxon>Metazoa</taxon>
        <taxon>Spiralia</taxon>
        <taxon>Gnathifera</taxon>
        <taxon>Rotifera</taxon>
        <taxon>Eurotatoria</taxon>
        <taxon>Bdelloidea</taxon>
        <taxon>Philodinida</taxon>
        <taxon>Philodinidae</taxon>
        <taxon>Rotaria</taxon>
    </lineage>
</organism>
<protein>
    <submittedName>
        <fullName evidence="1">Uncharacterized protein</fullName>
    </submittedName>
</protein>
<comment type="caution">
    <text evidence="1">The sequence shown here is derived from an EMBL/GenBank/DDBJ whole genome shotgun (WGS) entry which is preliminary data.</text>
</comment>
<evidence type="ECO:0000313" key="3">
    <source>
        <dbReference type="Proteomes" id="UP000663834"/>
    </source>
</evidence>
<sequence>MTNREIVVGLGRWLARLHTLTRRFVQEQPLLAARARHWTTLHEGVLAGVEGGERDSKTA</sequence>
<dbReference type="Proteomes" id="UP000681720">
    <property type="component" value="Unassembled WGS sequence"/>
</dbReference>
<evidence type="ECO:0000313" key="2">
    <source>
        <dbReference type="EMBL" id="CAF5226513.1"/>
    </source>
</evidence>